<protein>
    <submittedName>
        <fullName evidence="1">Uncharacterized protein</fullName>
    </submittedName>
</protein>
<proteinExistence type="predicted"/>
<organism evidence="1 2">
    <name type="scientific">Citrus sinensis</name>
    <name type="common">Sweet orange</name>
    <name type="synonym">Citrus aurantium var. sinensis</name>
    <dbReference type="NCBI Taxonomy" id="2711"/>
    <lineage>
        <taxon>Eukaryota</taxon>
        <taxon>Viridiplantae</taxon>
        <taxon>Streptophyta</taxon>
        <taxon>Embryophyta</taxon>
        <taxon>Tracheophyta</taxon>
        <taxon>Spermatophyta</taxon>
        <taxon>Magnoliopsida</taxon>
        <taxon>eudicotyledons</taxon>
        <taxon>Gunneridae</taxon>
        <taxon>Pentapetalae</taxon>
        <taxon>rosids</taxon>
        <taxon>malvids</taxon>
        <taxon>Sapindales</taxon>
        <taxon>Rutaceae</taxon>
        <taxon>Aurantioideae</taxon>
        <taxon>Citrus</taxon>
    </lineage>
</organism>
<accession>A0A067DHZ2</accession>
<dbReference type="Proteomes" id="UP000027120">
    <property type="component" value="Unassembled WGS sequence"/>
</dbReference>
<dbReference type="EMBL" id="KK788493">
    <property type="protein sequence ID" value="KDO38206.1"/>
    <property type="molecule type" value="Genomic_DNA"/>
</dbReference>
<sequence length="91" mass="9799">MALLTQGDLVDQYPNHNQSMIKPFQQDGSASDKSLDVGFLVSSSTNNTQFGSNDWQIQSAYISSAPVIGYSISESSDDGDLTTSRSFINGN</sequence>
<evidence type="ECO:0000313" key="2">
    <source>
        <dbReference type="Proteomes" id="UP000027120"/>
    </source>
</evidence>
<dbReference type="AlphaFoldDB" id="A0A067DHZ2"/>
<gene>
    <name evidence="1" type="ORF">CISIN_1g034544mg</name>
</gene>
<keyword evidence="2" id="KW-1185">Reference proteome</keyword>
<evidence type="ECO:0000313" key="1">
    <source>
        <dbReference type="EMBL" id="KDO38206.1"/>
    </source>
</evidence>
<name>A0A067DHZ2_CITSI</name>
<reference evidence="1 2" key="1">
    <citation type="submission" date="2014-04" db="EMBL/GenBank/DDBJ databases">
        <authorList>
            <consortium name="International Citrus Genome Consortium"/>
            <person name="Gmitter F."/>
            <person name="Chen C."/>
            <person name="Farmerie W."/>
            <person name="Harkins T."/>
            <person name="Desany B."/>
            <person name="Mohiuddin M."/>
            <person name="Kodira C."/>
            <person name="Borodovsky M."/>
            <person name="Lomsadze A."/>
            <person name="Burns P."/>
            <person name="Jenkins J."/>
            <person name="Prochnik S."/>
            <person name="Shu S."/>
            <person name="Chapman J."/>
            <person name="Pitluck S."/>
            <person name="Schmutz J."/>
            <person name="Rokhsar D."/>
        </authorList>
    </citation>
    <scope>NUCLEOTIDE SEQUENCE</scope>
</reference>
<dbReference type="STRING" id="2711.A0A067DHZ2"/>